<dbReference type="EMBL" id="FXTM01000003">
    <property type="protein sequence ID" value="SMO41429.1"/>
    <property type="molecule type" value="Genomic_DNA"/>
</dbReference>
<dbReference type="Proteomes" id="UP000317315">
    <property type="component" value="Unassembled WGS sequence"/>
</dbReference>
<protein>
    <submittedName>
        <fullName evidence="1">Barrel-sandwich domain of CusB or HlyD membrane-fusion</fullName>
    </submittedName>
</protein>
<dbReference type="SUPFAM" id="SSF111369">
    <property type="entry name" value="HlyD-like secretion proteins"/>
    <property type="match status" value="1"/>
</dbReference>
<dbReference type="Gene3D" id="1.10.287.470">
    <property type="entry name" value="Helix hairpin bin"/>
    <property type="match status" value="1"/>
</dbReference>
<name>A0A521B305_9BACT</name>
<evidence type="ECO:0000313" key="2">
    <source>
        <dbReference type="Proteomes" id="UP000317315"/>
    </source>
</evidence>
<reference evidence="1 2" key="1">
    <citation type="submission" date="2017-05" db="EMBL/GenBank/DDBJ databases">
        <authorList>
            <person name="Varghese N."/>
            <person name="Submissions S."/>
        </authorList>
    </citation>
    <scope>NUCLEOTIDE SEQUENCE [LARGE SCALE GENOMIC DNA]</scope>
    <source>
        <strain evidence="1 2">DSM 16304</strain>
    </source>
</reference>
<dbReference type="RefSeq" id="WP_142934027.1">
    <property type="nucleotide sequence ID" value="NZ_FXTM01000003.1"/>
</dbReference>
<dbReference type="GO" id="GO:1990281">
    <property type="term" value="C:efflux pump complex"/>
    <property type="evidence" value="ECO:0007669"/>
    <property type="project" value="TreeGrafter"/>
</dbReference>
<organism evidence="1 2">
    <name type="scientific">Balnearium lithotrophicum</name>
    <dbReference type="NCBI Taxonomy" id="223788"/>
    <lineage>
        <taxon>Bacteria</taxon>
        <taxon>Pseudomonadati</taxon>
        <taxon>Aquificota</taxon>
        <taxon>Aquificia</taxon>
        <taxon>Desulfurobacteriales</taxon>
        <taxon>Desulfurobacteriaceae</taxon>
        <taxon>Balnearium</taxon>
    </lineage>
</organism>
<evidence type="ECO:0000313" key="1">
    <source>
        <dbReference type="EMBL" id="SMO41429.1"/>
    </source>
</evidence>
<dbReference type="AlphaFoldDB" id="A0A521B305"/>
<dbReference type="Gene3D" id="2.40.30.170">
    <property type="match status" value="1"/>
</dbReference>
<dbReference type="OrthoDB" id="9806939at2"/>
<keyword evidence="2" id="KW-1185">Reference proteome</keyword>
<accession>A0A521B305</accession>
<dbReference type="GO" id="GO:0015562">
    <property type="term" value="F:efflux transmembrane transporter activity"/>
    <property type="evidence" value="ECO:0007669"/>
    <property type="project" value="TreeGrafter"/>
</dbReference>
<proteinExistence type="predicted"/>
<dbReference type="PANTHER" id="PTHR30469">
    <property type="entry name" value="MULTIDRUG RESISTANCE PROTEIN MDTA"/>
    <property type="match status" value="1"/>
</dbReference>
<sequence length="338" mass="39097">MRILLVILILLTVWSCQVEPPEEKEIEKSKDIIKVTIEGLIYPSEDRKIISPVTARVKKIYKSTGDYVRKGEVILELDIKDLERKYRQALINYKISKIRYEEFYLPQRITASDVAINNAKEDLLKSYELYKKGYISLSELHSAEIRYETLLKSRKKSEYTYRKDSYLLQKKRKEALENLKKAKIALEKAKEALKYRYIISPISGFIAKLSPIEGQEIFKNDEIGEIINIDKVKLKGAFFPGTYQFLKVGMEGDVKCFTVPAYVGKAKIEKLVPIVDPTLGRMVLYMTLDNRNYILQPQTKCLISFKFKPEEVGAMGLDLPKEGNEIFIKSNIKSKKLK</sequence>
<gene>
    <name evidence="1" type="ORF">SAMN06269117_10399</name>
</gene>
<dbReference type="Gene3D" id="2.40.50.100">
    <property type="match status" value="1"/>
</dbReference>